<sequence length="281" mass="32583">MRKVIIPSDFSENAFNALKYACQVFKYEKSEFYLVHAYADEVYQDYSGTDRDAFEKRKLEIEKAAATRLQKVEEQMHSYAPNPRHKVYRQTEFGTLTDVINDLVISMNADAVVMGTQGQTNDRKITFGSNTVQVFKYVHCPVIAVPANYSYTQPKQILFPTDYMIPYKRRELKLLCNMIASFRSTVHVLYIDSVSKLSMRQEDNREFLRCGLGNPNLFFENSNLKDKTQAILKAIEEHEIQMLVMVNSRNSHLEDMLYPSTVDILALKLEIPFMVLQNLSR</sequence>
<dbReference type="PRINTS" id="PR01438">
    <property type="entry name" value="UNVRSLSTRESS"/>
</dbReference>
<evidence type="ECO:0000259" key="2">
    <source>
        <dbReference type="Pfam" id="PF00582"/>
    </source>
</evidence>
<gene>
    <name evidence="3" type="ORF">CLV82_1588</name>
</gene>
<dbReference type="OrthoDB" id="9788959at2"/>
<dbReference type="EMBL" id="SNYI01000002">
    <property type="protein sequence ID" value="TDQ30891.1"/>
    <property type="molecule type" value="Genomic_DNA"/>
</dbReference>
<evidence type="ECO:0000313" key="3">
    <source>
        <dbReference type="EMBL" id="TDQ30891.1"/>
    </source>
</evidence>
<evidence type="ECO:0000313" key="4">
    <source>
        <dbReference type="Proteomes" id="UP000295468"/>
    </source>
</evidence>
<dbReference type="RefSeq" id="WP_133643763.1">
    <property type="nucleotide sequence ID" value="NZ_SNYI01000002.1"/>
</dbReference>
<dbReference type="Gene3D" id="3.40.50.12370">
    <property type="match status" value="1"/>
</dbReference>
<dbReference type="PANTHER" id="PTHR46268:SF6">
    <property type="entry name" value="UNIVERSAL STRESS PROTEIN UP12"/>
    <property type="match status" value="1"/>
</dbReference>
<comment type="similarity">
    <text evidence="1">Belongs to the universal stress protein A family.</text>
</comment>
<dbReference type="PANTHER" id="PTHR46268">
    <property type="entry name" value="STRESS RESPONSE PROTEIN NHAX"/>
    <property type="match status" value="1"/>
</dbReference>
<proteinExistence type="inferred from homology"/>
<accession>A0A4R6TNH9</accession>
<feature type="domain" description="UspA" evidence="2">
    <location>
        <begin position="1"/>
        <end position="146"/>
    </location>
</feature>
<comment type="caution">
    <text evidence="3">The sequence shown here is derived from an EMBL/GenBank/DDBJ whole genome shotgun (WGS) entry which is preliminary data.</text>
</comment>
<reference evidence="3 4" key="1">
    <citation type="submission" date="2019-03" db="EMBL/GenBank/DDBJ databases">
        <title>Genomic Encyclopedia of Archaeal and Bacterial Type Strains, Phase II (KMG-II): from individual species to whole genera.</title>
        <authorList>
            <person name="Goeker M."/>
        </authorList>
    </citation>
    <scope>NUCLEOTIDE SEQUENCE [LARGE SCALE GENOMIC DNA]</scope>
    <source>
        <strain evidence="3 4">DSM 18435</strain>
    </source>
</reference>
<keyword evidence="4" id="KW-1185">Reference proteome</keyword>
<dbReference type="InterPro" id="IPR006016">
    <property type="entry name" value="UspA"/>
</dbReference>
<evidence type="ECO:0000256" key="1">
    <source>
        <dbReference type="ARBA" id="ARBA00008791"/>
    </source>
</evidence>
<protein>
    <submittedName>
        <fullName evidence="3">Nucleotide-binding universal stress UspA family protein</fullName>
    </submittedName>
</protein>
<dbReference type="Pfam" id="PF00582">
    <property type="entry name" value="Usp"/>
    <property type="match status" value="1"/>
</dbReference>
<dbReference type="CDD" id="cd00293">
    <property type="entry name" value="USP-like"/>
    <property type="match status" value="1"/>
</dbReference>
<dbReference type="AlphaFoldDB" id="A0A4R6TNH9"/>
<organism evidence="3 4">
    <name type="scientific">Zeaxanthinibacter enoshimensis</name>
    <dbReference type="NCBI Taxonomy" id="392009"/>
    <lineage>
        <taxon>Bacteria</taxon>
        <taxon>Pseudomonadati</taxon>
        <taxon>Bacteroidota</taxon>
        <taxon>Flavobacteriia</taxon>
        <taxon>Flavobacteriales</taxon>
        <taxon>Flavobacteriaceae</taxon>
        <taxon>Zeaxanthinibacter</taxon>
    </lineage>
</organism>
<dbReference type="SUPFAM" id="SSF52402">
    <property type="entry name" value="Adenine nucleotide alpha hydrolases-like"/>
    <property type="match status" value="2"/>
</dbReference>
<name>A0A4R6TNH9_9FLAO</name>
<dbReference type="InterPro" id="IPR006015">
    <property type="entry name" value="Universal_stress_UspA"/>
</dbReference>
<dbReference type="Proteomes" id="UP000295468">
    <property type="component" value="Unassembled WGS sequence"/>
</dbReference>